<dbReference type="AlphaFoldDB" id="A0A498NPW6"/>
<evidence type="ECO:0000313" key="3">
    <source>
        <dbReference type="Proteomes" id="UP000290572"/>
    </source>
</evidence>
<evidence type="ECO:0000313" key="2">
    <source>
        <dbReference type="EMBL" id="RXN34102.1"/>
    </source>
</evidence>
<protein>
    <submittedName>
        <fullName evidence="2">Protein FAM172A isoform X1</fullName>
    </submittedName>
</protein>
<name>A0A498NPW6_LABRO</name>
<comment type="caution">
    <text evidence="2">The sequence shown here is derived from an EMBL/GenBank/DDBJ whole genome shotgun (WGS) entry which is preliminary data.</text>
</comment>
<gene>
    <name evidence="2" type="ORF">ROHU_004143</name>
</gene>
<reference evidence="2 3" key="1">
    <citation type="submission" date="2018-03" db="EMBL/GenBank/DDBJ databases">
        <title>Draft genome sequence of Rohu Carp (Labeo rohita).</title>
        <authorList>
            <person name="Das P."/>
            <person name="Kushwaha B."/>
            <person name="Joshi C.G."/>
            <person name="Kumar D."/>
            <person name="Nagpure N.S."/>
            <person name="Sahoo L."/>
            <person name="Das S.P."/>
            <person name="Bit A."/>
            <person name="Patnaik S."/>
            <person name="Meher P.K."/>
            <person name="Jayasankar P."/>
            <person name="Koringa P.G."/>
            <person name="Patel N.V."/>
            <person name="Hinsu A.T."/>
            <person name="Kumar R."/>
            <person name="Pandey M."/>
            <person name="Agarwal S."/>
            <person name="Srivastava S."/>
            <person name="Singh M."/>
            <person name="Iquebal M.A."/>
            <person name="Jaiswal S."/>
            <person name="Angadi U.B."/>
            <person name="Kumar N."/>
            <person name="Raza M."/>
            <person name="Shah T.M."/>
            <person name="Rai A."/>
            <person name="Jena J.K."/>
        </authorList>
    </citation>
    <scope>NUCLEOTIDE SEQUENCE [LARGE SCALE GENOMIC DNA]</scope>
    <source>
        <strain evidence="2">DASCIFA01</strain>
        <tissue evidence="2">Testis</tissue>
    </source>
</reference>
<feature type="region of interest" description="Disordered" evidence="1">
    <location>
        <begin position="1"/>
        <end position="39"/>
    </location>
</feature>
<feature type="region of interest" description="Disordered" evidence="1">
    <location>
        <begin position="56"/>
        <end position="136"/>
    </location>
</feature>
<proteinExistence type="predicted"/>
<feature type="compositionally biased region" description="Basic and acidic residues" evidence="1">
    <location>
        <begin position="15"/>
        <end position="30"/>
    </location>
</feature>
<evidence type="ECO:0000256" key="1">
    <source>
        <dbReference type="SAM" id="MobiDB-lite"/>
    </source>
</evidence>
<dbReference type="Proteomes" id="UP000290572">
    <property type="component" value="Unassembled WGS sequence"/>
</dbReference>
<feature type="compositionally biased region" description="Basic and acidic residues" evidence="1">
    <location>
        <begin position="82"/>
        <end position="117"/>
    </location>
</feature>
<organism evidence="2 3">
    <name type="scientific">Labeo rohita</name>
    <name type="common">Indian major carp</name>
    <name type="synonym">Cyprinus rohita</name>
    <dbReference type="NCBI Taxonomy" id="84645"/>
    <lineage>
        <taxon>Eukaryota</taxon>
        <taxon>Metazoa</taxon>
        <taxon>Chordata</taxon>
        <taxon>Craniata</taxon>
        <taxon>Vertebrata</taxon>
        <taxon>Euteleostomi</taxon>
        <taxon>Actinopterygii</taxon>
        <taxon>Neopterygii</taxon>
        <taxon>Teleostei</taxon>
        <taxon>Ostariophysi</taxon>
        <taxon>Cypriniformes</taxon>
        <taxon>Cyprinidae</taxon>
        <taxon>Labeoninae</taxon>
        <taxon>Labeonini</taxon>
        <taxon>Labeo</taxon>
    </lineage>
</organism>
<accession>A0A498NPW6</accession>
<keyword evidence="3" id="KW-1185">Reference proteome</keyword>
<feature type="compositionally biased region" description="Basic and acidic residues" evidence="1">
    <location>
        <begin position="63"/>
        <end position="75"/>
    </location>
</feature>
<dbReference type="EMBL" id="QBIY01011211">
    <property type="protein sequence ID" value="RXN34102.1"/>
    <property type="molecule type" value="Genomic_DNA"/>
</dbReference>
<sequence>MDGDGNREIPGVSVGEREILGPRPAKDRSACPRATASPGLICRLERKEGYGVIVLNPNENSLEVEKVPDPAKKASPDASDEPAEKRERKEERENKKKKDFYEKYRNPQKEREMEHIPIRVSGRGRMMGMEREKNMG</sequence>